<sequence>MELGTVVTAMDVEPPSPLLQLPLEIVNHLARTYLFPSDYKSLRLTARFFEPAMIRLLYRRICISKTKLDRDNFFNIAQQPHLATAVRQVVWWELAEDESVFADNPFGEDETLESDQASTYNIPDFEKLARDAFWLVSKGCPRDYAAKHPLEAAIKLYVMSPNSEAQSLARFLSAIDTMPKLITFISAPMPSEHVISTEEYNLTARVFRNECRWTCDEDAHQGLVKFLLPAMRRPESTVKHLVVAEDSGSWFLKFLRPRDTLSFQKLTHISLALASGHVSDLEDLGLCLRMATNLVELTLDMERRVDMEGDVHTTYLELDRLFGHETACCWPHLRKLEFSEIFMGDRRLGENRSTTSLVNLVSAHSASLRQLVFHGCQIGLGLLQDMAKIPGLQLSSITVSDGGRTGFRTVSEAQLLAYLNGRGPLRLIPDPGADWNTTHTIFDPETNPAEASFEASSDSSLYTDEDIRVILSNLHHTLPPRLNSELSLYTRERRSQMMSRKGSSSRLTNPRGFVTDTIPVSKWLFKHPDGSQAIGDEPLDFWSDWEDSFDDTSDDGGDDEEESATEDGVVGATDEDVVMLDGPAHSTITGLGGNGGADEGDGDSDESSVSDSGGSEFDGDDVIDNMEAPVPVMERRFQAIPLWNVLL</sequence>
<proteinExistence type="predicted"/>
<keyword evidence="3" id="KW-1185">Reference proteome</keyword>
<dbReference type="Proteomes" id="UP000275385">
    <property type="component" value="Unassembled WGS sequence"/>
</dbReference>
<evidence type="ECO:0000313" key="2">
    <source>
        <dbReference type="EMBL" id="RKU47105.1"/>
    </source>
</evidence>
<feature type="compositionally biased region" description="Acidic residues" evidence="1">
    <location>
        <begin position="598"/>
        <end position="608"/>
    </location>
</feature>
<feature type="compositionally biased region" description="Acidic residues" evidence="1">
    <location>
        <begin position="537"/>
        <end position="565"/>
    </location>
</feature>
<dbReference type="OrthoDB" id="5427399at2759"/>
<dbReference type="STRING" id="177199.A0A420YGX9"/>
<organism evidence="2 3">
    <name type="scientific">Coniochaeta pulveracea</name>
    <dbReference type="NCBI Taxonomy" id="177199"/>
    <lineage>
        <taxon>Eukaryota</taxon>
        <taxon>Fungi</taxon>
        <taxon>Dikarya</taxon>
        <taxon>Ascomycota</taxon>
        <taxon>Pezizomycotina</taxon>
        <taxon>Sordariomycetes</taxon>
        <taxon>Sordariomycetidae</taxon>
        <taxon>Coniochaetales</taxon>
        <taxon>Coniochaetaceae</taxon>
        <taxon>Coniochaeta</taxon>
    </lineage>
</organism>
<protein>
    <recommendedName>
        <fullName evidence="4">F-box domain-containing protein</fullName>
    </recommendedName>
</protein>
<evidence type="ECO:0008006" key="4">
    <source>
        <dbReference type="Google" id="ProtNLM"/>
    </source>
</evidence>
<accession>A0A420YGX9</accession>
<gene>
    <name evidence="2" type="ORF">DL546_003791</name>
</gene>
<reference evidence="2 3" key="1">
    <citation type="submission" date="2018-08" db="EMBL/GenBank/DDBJ databases">
        <title>Draft genome of the lignicolous fungus Coniochaeta pulveracea.</title>
        <authorList>
            <person name="Borstlap C.J."/>
            <person name="De Witt R.N."/>
            <person name="Botha A."/>
            <person name="Volschenk H."/>
        </authorList>
    </citation>
    <scope>NUCLEOTIDE SEQUENCE [LARGE SCALE GENOMIC DNA]</scope>
    <source>
        <strain evidence="2 3">CAB683</strain>
    </source>
</reference>
<feature type="region of interest" description="Disordered" evidence="1">
    <location>
        <begin position="535"/>
        <end position="626"/>
    </location>
</feature>
<feature type="compositionally biased region" description="Polar residues" evidence="1">
    <location>
        <begin position="496"/>
        <end position="508"/>
    </location>
</feature>
<dbReference type="EMBL" id="QVQW01000010">
    <property type="protein sequence ID" value="RKU47105.1"/>
    <property type="molecule type" value="Genomic_DNA"/>
</dbReference>
<evidence type="ECO:0000256" key="1">
    <source>
        <dbReference type="SAM" id="MobiDB-lite"/>
    </source>
</evidence>
<dbReference type="AlphaFoldDB" id="A0A420YGX9"/>
<comment type="caution">
    <text evidence="2">The sequence shown here is derived from an EMBL/GenBank/DDBJ whole genome shotgun (WGS) entry which is preliminary data.</text>
</comment>
<feature type="region of interest" description="Disordered" evidence="1">
    <location>
        <begin position="492"/>
        <end position="512"/>
    </location>
</feature>
<evidence type="ECO:0000313" key="3">
    <source>
        <dbReference type="Proteomes" id="UP000275385"/>
    </source>
</evidence>
<name>A0A420YGX9_9PEZI</name>